<reference evidence="1 2" key="1">
    <citation type="journal article" date="2013" name="Biodegradation">
        <title>Occurrence of 4-tert-butylphenol (4-t-BP) biodegradation in an aquatic sample caused by the presence of Spirodela polyrrhiza and isolation of a 4-t-BP-utilizing bacterium.</title>
        <authorList>
            <person name="Ogata Y."/>
            <person name="Toyama T."/>
            <person name="Yu N."/>
            <person name="Wang X."/>
            <person name="Sei K."/>
            <person name="Ike M."/>
        </authorList>
    </citation>
    <scope>NUCLEOTIDE SEQUENCE [LARGE SCALE GENOMIC DNA]</scope>
    <source>
        <strain evidence="1 2">OMI</strain>
    </source>
</reference>
<dbReference type="Proteomes" id="UP000221538">
    <property type="component" value="Unassembled WGS sequence"/>
</dbReference>
<name>A0A292Z660_SPHSA</name>
<gene>
    <name evidence="1" type="ORF">SFOMI_0247</name>
</gene>
<dbReference type="AlphaFoldDB" id="A0A292Z660"/>
<dbReference type="EMBL" id="BEWI01000030">
    <property type="protein sequence ID" value="GAY19727.1"/>
    <property type="molecule type" value="Genomic_DNA"/>
</dbReference>
<organism evidence="1 2">
    <name type="scientific">Sphingobium fuliginis (strain ATCC 27551)</name>
    <dbReference type="NCBI Taxonomy" id="336203"/>
    <lineage>
        <taxon>Bacteria</taxon>
        <taxon>Pseudomonadati</taxon>
        <taxon>Pseudomonadota</taxon>
        <taxon>Alphaproteobacteria</taxon>
        <taxon>Sphingomonadales</taxon>
        <taxon>Sphingomonadaceae</taxon>
        <taxon>Sphingobium</taxon>
    </lineage>
</organism>
<accession>A0A292Z660</accession>
<evidence type="ECO:0000313" key="1">
    <source>
        <dbReference type="EMBL" id="GAY19727.1"/>
    </source>
</evidence>
<protein>
    <submittedName>
        <fullName evidence="1">Uncharacterized protein</fullName>
    </submittedName>
</protein>
<sequence length="68" mass="7169">METTAIPFHPIGGYSIKDAGALLGGICRASVYNAVNRGDLELVKVGGRSIITAKSIQELVQRGQREAA</sequence>
<evidence type="ECO:0000313" key="2">
    <source>
        <dbReference type="Proteomes" id="UP000221538"/>
    </source>
</evidence>
<reference evidence="1 2" key="2">
    <citation type="journal article" date="2013" name="Environ. Sci. Technol.">
        <title>The 4-tert-butylphenol-utilizing bacterium Sphingobium fuliginis OMI can degrade bisphenols via phenolic ring hydroxylation and meta-cleavage pathway.</title>
        <authorList>
            <person name="Ogata Y."/>
            <person name="Goda S."/>
            <person name="Toyama T."/>
            <person name="Sei K."/>
            <person name="Ike M."/>
        </authorList>
    </citation>
    <scope>NUCLEOTIDE SEQUENCE [LARGE SCALE GENOMIC DNA]</scope>
    <source>
        <strain evidence="1 2">OMI</strain>
    </source>
</reference>
<proteinExistence type="predicted"/>
<dbReference type="RefSeq" id="WP_099185221.1">
    <property type="nucleotide sequence ID" value="NZ_BEWI01000030.1"/>
</dbReference>
<comment type="caution">
    <text evidence="1">The sequence shown here is derived from an EMBL/GenBank/DDBJ whole genome shotgun (WGS) entry which is preliminary data.</text>
</comment>